<evidence type="ECO:0000259" key="1">
    <source>
        <dbReference type="Pfam" id="PF06985"/>
    </source>
</evidence>
<dbReference type="InterPro" id="IPR052895">
    <property type="entry name" value="HetReg/Transcr_Mod"/>
</dbReference>
<dbReference type="Pfam" id="PF26639">
    <property type="entry name" value="Het-6_barrel"/>
    <property type="match status" value="1"/>
</dbReference>
<feature type="domain" description="Heterokaryon incompatibility" evidence="1">
    <location>
        <begin position="54"/>
        <end position="216"/>
    </location>
</feature>
<protein>
    <recommendedName>
        <fullName evidence="1">Heterokaryon incompatibility domain-containing protein</fullName>
    </recommendedName>
</protein>
<name>A0ABR3T288_9PEZI</name>
<dbReference type="InterPro" id="IPR010730">
    <property type="entry name" value="HET"/>
</dbReference>
<comment type="caution">
    <text evidence="2">The sequence shown here is derived from an EMBL/GenBank/DDBJ whole genome shotgun (WGS) entry which is preliminary data.</text>
</comment>
<gene>
    <name evidence="2" type="ORF">SLS56_002816</name>
</gene>
<dbReference type="EMBL" id="JAJVDC020000020">
    <property type="protein sequence ID" value="KAL1633668.1"/>
    <property type="molecule type" value="Genomic_DNA"/>
</dbReference>
<accession>A0ABR3T288</accession>
<keyword evidence="3" id="KW-1185">Reference proteome</keyword>
<dbReference type="Proteomes" id="UP001521116">
    <property type="component" value="Unassembled WGS sequence"/>
</dbReference>
<reference evidence="2 3" key="1">
    <citation type="submission" date="2024-02" db="EMBL/GenBank/DDBJ databases">
        <title>De novo assembly and annotation of 12 fungi associated with fruit tree decline syndrome in Ontario, Canada.</title>
        <authorList>
            <person name="Sulman M."/>
            <person name="Ellouze W."/>
            <person name="Ilyukhin E."/>
        </authorList>
    </citation>
    <scope>NUCLEOTIDE SEQUENCE [LARGE SCALE GENOMIC DNA]</scope>
    <source>
        <strain evidence="2 3">M1-105</strain>
    </source>
</reference>
<proteinExistence type="predicted"/>
<dbReference type="PANTHER" id="PTHR24148:SF64">
    <property type="entry name" value="HETEROKARYON INCOMPATIBILITY DOMAIN-CONTAINING PROTEIN"/>
    <property type="match status" value="1"/>
</dbReference>
<dbReference type="Pfam" id="PF06985">
    <property type="entry name" value="HET"/>
    <property type="match status" value="1"/>
</dbReference>
<evidence type="ECO:0000313" key="2">
    <source>
        <dbReference type="EMBL" id="KAL1633668.1"/>
    </source>
</evidence>
<dbReference type="PANTHER" id="PTHR24148">
    <property type="entry name" value="ANKYRIN REPEAT DOMAIN-CONTAINING PROTEIN 39 HOMOLOG-RELATED"/>
    <property type="match status" value="1"/>
</dbReference>
<organism evidence="2 3">
    <name type="scientific">Neofusicoccum ribis</name>
    <dbReference type="NCBI Taxonomy" id="45134"/>
    <lineage>
        <taxon>Eukaryota</taxon>
        <taxon>Fungi</taxon>
        <taxon>Dikarya</taxon>
        <taxon>Ascomycota</taxon>
        <taxon>Pezizomycotina</taxon>
        <taxon>Dothideomycetes</taxon>
        <taxon>Dothideomycetes incertae sedis</taxon>
        <taxon>Botryosphaeriales</taxon>
        <taxon>Botryosphaeriaceae</taxon>
        <taxon>Neofusicoccum</taxon>
    </lineage>
</organism>
<sequence>MAPWWECTSLDITYSLLKEGEIRLIEFEPVASLEPTGSPGFRVQHVLLDNAPPYCALSYRWPNGKEVEEPEKFKGLWLDISGGPLVAIRAYLDLQDQKDQKDRHFRFWIDQFCIQQSDLDEMNHQVPKMGAIFSKASTAIIFLGVPRGPKCEEYFSNAFKLFSEFLDQANTSGMPNAGIKKTTLRPIMQKQSVGTISALVTILSAPWFTRTWVVQEASLSHDPMVLCGSDEFRNTGHDNKRLHENFTILCSFLEYLDEIGFIRTIFRDFHTPENPWQPKVRTARLFYSLKITSWLGAEKNASLSCSKVNGTKNLLRLCRPLKATDPRDKIFAMGALEEMPDVDYNAAEAQVYREMAVKLLTKDHPTCPLPSSCAWNALGVLALVNSNPDAVHRPSWIPDWTLPLTYNDLWWDYADHNSGKMAAAGGRTQSLRFSAEVPRGLVLRGKVCARVASPGEGSVLTGVFGHGYVEEGRPDEEWWPLSRGFGESRKARSLDEWILRAGEYLRGRLEDGPLREGRIARTLCANIDFGETSRHVDKGARDGFSTFANAWEAYKIYTQYIFEEESNVQEAADLSQYEPRFKDFRAGAGLACRGRRLFATDDGHVGIGAGRIKEGDVISVIYGAGWPFVLRPHGNNFLLVGYCYVDEIMNGEMVDNVDIPERDICLV</sequence>
<evidence type="ECO:0000313" key="3">
    <source>
        <dbReference type="Proteomes" id="UP001521116"/>
    </source>
</evidence>